<feature type="region of interest" description="Disordered" evidence="1">
    <location>
        <begin position="1"/>
        <end position="96"/>
    </location>
</feature>
<dbReference type="OrthoDB" id="2447447at2759"/>
<dbReference type="AlphaFoldDB" id="A0A9P6U8P1"/>
<protein>
    <submittedName>
        <fullName evidence="2">Uncharacterized protein</fullName>
    </submittedName>
</protein>
<gene>
    <name evidence="2" type="ORF">BG011_004790</name>
</gene>
<reference evidence="2" key="1">
    <citation type="journal article" date="2020" name="Fungal Divers.">
        <title>Resolving the Mortierellaceae phylogeny through synthesis of multi-gene phylogenetics and phylogenomics.</title>
        <authorList>
            <person name="Vandepol N."/>
            <person name="Liber J."/>
            <person name="Desiro A."/>
            <person name="Na H."/>
            <person name="Kennedy M."/>
            <person name="Barry K."/>
            <person name="Grigoriev I.V."/>
            <person name="Miller A.N."/>
            <person name="O'Donnell K."/>
            <person name="Stajich J.E."/>
            <person name="Bonito G."/>
        </authorList>
    </citation>
    <scope>NUCLEOTIDE SEQUENCE</scope>
    <source>
        <strain evidence="2">KOD948</strain>
    </source>
</reference>
<keyword evidence="3" id="KW-1185">Reference proteome</keyword>
<organism evidence="2 3">
    <name type="scientific">Mortierella polycephala</name>
    <dbReference type="NCBI Taxonomy" id="41804"/>
    <lineage>
        <taxon>Eukaryota</taxon>
        <taxon>Fungi</taxon>
        <taxon>Fungi incertae sedis</taxon>
        <taxon>Mucoromycota</taxon>
        <taxon>Mortierellomycotina</taxon>
        <taxon>Mortierellomycetes</taxon>
        <taxon>Mortierellales</taxon>
        <taxon>Mortierellaceae</taxon>
        <taxon>Mortierella</taxon>
    </lineage>
</organism>
<comment type="caution">
    <text evidence="2">The sequence shown here is derived from an EMBL/GenBank/DDBJ whole genome shotgun (WGS) entry which is preliminary data.</text>
</comment>
<sequence length="248" mass="26609">MLASAPHSPQKTPSPRGHRHHASFGNGRHSRLSSSSKTLAAPFQGGNNYSIPGFSPSHPHASTSFHYPHPSSPGFANQDLSQPGQGTGSSWLSRHLHSRNPSHATMTSISHFYSAGSTPSSPHPSMVEIGVAGRGHPVIEHLGDPSILGEGSAETRSNTATVEVDELERNERQLHESNFHLPQYTGQANTGMFEFDARWSVRAIPIWVPISSLKIAWSSLLLLAVAIGMTIVYDFAQLALGNDIVSGS</sequence>
<dbReference type="EMBL" id="JAAAJA010000032">
    <property type="protein sequence ID" value="KAG0265405.1"/>
    <property type="molecule type" value="Genomic_DNA"/>
</dbReference>
<feature type="compositionally biased region" description="Polar residues" evidence="1">
    <location>
        <begin position="74"/>
        <end position="92"/>
    </location>
</feature>
<evidence type="ECO:0000313" key="3">
    <source>
        <dbReference type="Proteomes" id="UP000726737"/>
    </source>
</evidence>
<dbReference type="Proteomes" id="UP000726737">
    <property type="component" value="Unassembled WGS sequence"/>
</dbReference>
<evidence type="ECO:0000256" key="1">
    <source>
        <dbReference type="SAM" id="MobiDB-lite"/>
    </source>
</evidence>
<evidence type="ECO:0000313" key="2">
    <source>
        <dbReference type="EMBL" id="KAG0265405.1"/>
    </source>
</evidence>
<accession>A0A9P6U8P1</accession>
<name>A0A9P6U8P1_9FUNG</name>
<proteinExistence type="predicted"/>